<proteinExistence type="predicted"/>
<evidence type="ECO:0000259" key="6">
    <source>
        <dbReference type="PROSITE" id="PS50808"/>
    </source>
</evidence>
<dbReference type="InterPro" id="IPR036236">
    <property type="entry name" value="Znf_C2H2_sf"/>
</dbReference>
<evidence type="ECO:0000256" key="2">
    <source>
        <dbReference type="ARBA" id="ARBA00022771"/>
    </source>
</evidence>
<dbReference type="GO" id="GO:0003677">
    <property type="term" value="F:DNA binding"/>
    <property type="evidence" value="ECO:0007669"/>
    <property type="project" value="InterPro"/>
</dbReference>
<evidence type="ECO:0000256" key="3">
    <source>
        <dbReference type="ARBA" id="ARBA00022833"/>
    </source>
</evidence>
<keyword evidence="3" id="KW-0862">Zinc</keyword>
<keyword evidence="2 4" id="KW-0863">Zinc-finger</keyword>
<feature type="compositionally biased region" description="Polar residues" evidence="5">
    <location>
        <begin position="406"/>
        <end position="421"/>
    </location>
</feature>
<dbReference type="Proteomes" id="UP000277928">
    <property type="component" value="Unassembled WGS sequence"/>
</dbReference>
<reference evidence="7 8" key="1">
    <citation type="submission" date="2018-08" db="EMBL/GenBank/DDBJ databases">
        <authorList>
            <person name="Laetsch R D."/>
            <person name="Stevens L."/>
            <person name="Kumar S."/>
            <person name="Blaxter L. M."/>
        </authorList>
    </citation>
    <scope>NUCLEOTIDE SEQUENCE [LARGE SCALE GENOMIC DNA]</scope>
</reference>
<gene>
    <name evidence="7" type="ORF">NLS_LOCUS3172</name>
</gene>
<protein>
    <recommendedName>
        <fullName evidence="6">BED-type domain-containing protein</fullName>
    </recommendedName>
</protein>
<feature type="domain" description="BED-type" evidence="6">
    <location>
        <begin position="212"/>
        <end position="266"/>
    </location>
</feature>
<feature type="region of interest" description="Disordered" evidence="5">
    <location>
        <begin position="91"/>
        <end position="148"/>
    </location>
</feature>
<dbReference type="GO" id="GO:0008270">
    <property type="term" value="F:zinc ion binding"/>
    <property type="evidence" value="ECO:0007669"/>
    <property type="project" value="UniProtKB-KW"/>
</dbReference>
<dbReference type="AlphaFoldDB" id="A0A3P6SU61"/>
<organism evidence="7 8">
    <name type="scientific">Litomosoides sigmodontis</name>
    <name type="common">Filarial nematode worm</name>
    <dbReference type="NCBI Taxonomy" id="42156"/>
    <lineage>
        <taxon>Eukaryota</taxon>
        <taxon>Metazoa</taxon>
        <taxon>Ecdysozoa</taxon>
        <taxon>Nematoda</taxon>
        <taxon>Chromadorea</taxon>
        <taxon>Rhabditida</taxon>
        <taxon>Spirurina</taxon>
        <taxon>Spiruromorpha</taxon>
        <taxon>Filarioidea</taxon>
        <taxon>Onchocercidae</taxon>
        <taxon>Litomosoides</taxon>
    </lineage>
</organism>
<sequence length="513" mass="58117">MANLQEKMGRRQGNVFDRKEVMTLMQQRLDGSIKSLRELKDRIAEETGEQIALTTLWQQIHKMRGEAVNNRPRYVRMTAPHASRIDDSRVSIEEEDDDIDMHTESIGVELSDTTGSTLRRSARTSKRKSYSPTPVSSRLDLKRSRVGATPVPSSNITLVSHSLRCLGMPKKEKIVRRKRIDEPKHWDKRVEEIIRQEALRHEEEAADDPLAKAKSKVWLFCEKFDDDGESKAKCRICGMVMVRKLGSTRAMLRHLRKMHNNLIEGIIRPVTKRVTAIAGKPRGDDGFDIDDDSAWVEEVDEEDFDDYEEQRYAQQCIDKGKVITYSSYASEGGPSYAGEVFIREDGTYADGDEFVDVVYVQDGNSFDEIISKSNDGSSFVNSELPSIENRGEEAPAPSRLKRSISDSELAQVSSRNSNNDLQHYEDTNLEADRALGNLNLLTGREKRRHDTDDDHFSRTIASSILTFPPEQRELVRCAVMQCIEELRSTESTAAEEAGVPSVTDEELIQISDV</sequence>
<dbReference type="InterPro" id="IPR003656">
    <property type="entry name" value="Znf_BED"/>
</dbReference>
<name>A0A3P6SU61_LITSI</name>
<feature type="region of interest" description="Disordered" evidence="5">
    <location>
        <begin position="376"/>
        <end position="422"/>
    </location>
</feature>
<evidence type="ECO:0000256" key="4">
    <source>
        <dbReference type="PROSITE-ProRule" id="PRU00027"/>
    </source>
</evidence>
<dbReference type="EMBL" id="UYRX01000165">
    <property type="protein sequence ID" value="VDK76117.1"/>
    <property type="molecule type" value="Genomic_DNA"/>
</dbReference>
<dbReference type="OMA" id="ESKAKCR"/>
<evidence type="ECO:0000313" key="7">
    <source>
        <dbReference type="EMBL" id="VDK76117.1"/>
    </source>
</evidence>
<accession>A0A3P6SU61</accession>
<evidence type="ECO:0000256" key="5">
    <source>
        <dbReference type="SAM" id="MobiDB-lite"/>
    </source>
</evidence>
<dbReference type="PROSITE" id="PS50808">
    <property type="entry name" value="ZF_BED"/>
    <property type="match status" value="1"/>
</dbReference>
<dbReference type="Pfam" id="PF02892">
    <property type="entry name" value="zf-BED"/>
    <property type="match status" value="1"/>
</dbReference>
<evidence type="ECO:0000313" key="8">
    <source>
        <dbReference type="Proteomes" id="UP000277928"/>
    </source>
</evidence>
<dbReference type="SUPFAM" id="SSF57667">
    <property type="entry name" value="beta-beta-alpha zinc fingers"/>
    <property type="match status" value="1"/>
</dbReference>
<feature type="compositionally biased region" description="Basic residues" evidence="5">
    <location>
        <begin position="120"/>
        <end position="129"/>
    </location>
</feature>
<dbReference type="SMART" id="SM00614">
    <property type="entry name" value="ZnF_BED"/>
    <property type="match status" value="1"/>
</dbReference>
<evidence type="ECO:0000256" key="1">
    <source>
        <dbReference type="ARBA" id="ARBA00022723"/>
    </source>
</evidence>
<keyword evidence="1" id="KW-0479">Metal-binding</keyword>
<dbReference type="OrthoDB" id="5806920at2759"/>
<keyword evidence="8" id="KW-1185">Reference proteome</keyword>